<name>A0ABU0TI60_9FLAO</name>
<accession>A0ABU0TI60</accession>
<gene>
    <name evidence="1" type="ORF">QE404_001813</name>
</gene>
<dbReference type="Proteomes" id="UP001225072">
    <property type="component" value="Unassembled WGS sequence"/>
</dbReference>
<organism evidence="1 2">
    <name type="scientific">Chryseobacterium camelliae</name>
    <dbReference type="NCBI Taxonomy" id="1265445"/>
    <lineage>
        <taxon>Bacteria</taxon>
        <taxon>Pseudomonadati</taxon>
        <taxon>Bacteroidota</taxon>
        <taxon>Flavobacteriia</taxon>
        <taxon>Flavobacteriales</taxon>
        <taxon>Weeksellaceae</taxon>
        <taxon>Chryseobacterium group</taxon>
        <taxon>Chryseobacterium</taxon>
    </lineage>
</organism>
<evidence type="ECO:0000313" key="1">
    <source>
        <dbReference type="EMBL" id="MDQ1096666.1"/>
    </source>
</evidence>
<protein>
    <submittedName>
        <fullName evidence="1">Uncharacterized protein</fullName>
    </submittedName>
</protein>
<dbReference type="RefSeq" id="WP_307449421.1">
    <property type="nucleotide sequence ID" value="NZ_JAUTAL010000001.1"/>
</dbReference>
<proteinExistence type="predicted"/>
<dbReference type="EMBL" id="JAUTAL010000001">
    <property type="protein sequence ID" value="MDQ1096666.1"/>
    <property type="molecule type" value="Genomic_DNA"/>
</dbReference>
<reference evidence="1 2" key="1">
    <citation type="submission" date="2023-07" db="EMBL/GenBank/DDBJ databases">
        <title>Functional and genomic diversity of the sorghum phyllosphere microbiome.</title>
        <authorList>
            <person name="Shade A."/>
        </authorList>
    </citation>
    <scope>NUCLEOTIDE SEQUENCE [LARGE SCALE GENOMIC DNA]</scope>
    <source>
        <strain evidence="1 2">SORGH_AS_1064</strain>
    </source>
</reference>
<sequence>MDFKKLLTKYNTKNLSENFVAIATQIYNKKAVHAGILIRYKNKDYLHHYPGGNQIPLVEENFNGDGWYIYKSADFINEDEYEVGAFLQYCRRICKNSKISYGFITDGSKYDQSGKFVNKSELPEIGTCVGFCINTLTGAIIDIQDNMFELDDWTDSELLQYRDEKYQQQNKDKYPDMDLNLYKLFRKRITPMEYLCSSFFHSYPIRKDEISDIILPVQEVIDQKFAS</sequence>
<evidence type="ECO:0000313" key="2">
    <source>
        <dbReference type="Proteomes" id="UP001225072"/>
    </source>
</evidence>
<keyword evidence="2" id="KW-1185">Reference proteome</keyword>
<comment type="caution">
    <text evidence="1">The sequence shown here is derived from an EMBL/GenBank/DDBJ whole genome shotgun (WGS) entry which is preliminary data.</text>
</comment>